<sequence length="352" mass="39859">MNIAEAKAALDSLIKKSRVHLYKPIQIAEILHRDRVHKDIDLQNLNSYRNGSKAWRDAITNRFVGRSSTSSARYQDDIFNENAIPPHVLSVLGAENAAKGGIVEAYIYRRFTDRFSQMSSALQYSDENDRGTFSILEFINLFWHNPGLRRSIDKIYEVVVYSLFSVLVEALEVSVTISINEEKADVLAEFEDFTKMVVGLSSDNRLLHTPARIYRVGVTNAADRGLDMYANFGMAIQIKHLSLTPELAENIVGSVTADRIVIVCKAGEKALIVSLLNQIGWKARIQSIITENDLEIWYERALRGKFGQEIGDKMLLTLKEQIIAEFPASNNAEFTQFYEGRNYNLLTDDAWV</sequence>
<organism evidence="1 2">
    <name type="scientific">Spirosoma montaniterrae</name>
    <dbReference type="NCBI Taxonomy" id="1178516"/>
    <lineage>
        <taxon>Bacteria</taxon>
        <taxon>Pseudomonadati</taxon>
        <taxon>Bacteroidota</taxon>
        <taxon>Cytophagia</taxon>
        <taxon>Cytophagales</taxon>
        <taxon>Cytophagaceae</taxon>
        <taxon>Spirosoma</taxon>
    </lineage>
</organism>
<proteinExistence type="predicted"/>
<keyword evidence="1" id="KW-0255">Endonuclease</keyword>
<dbReference type="EMBL" id="CP014263">
    <property type="protein sequence ID" value="AQG79712.1"/>
    <property type="molecule type" value="Genomic_DNA"/>
</dbReference>
<keyword evidence="1" id="KW-0540">Nuclease</keyword>
<keyword evidence="1" id="KW-0378">Hydrolase</keyword>
<dbReference type="OrthoDB" id="569411at2"/>
<dbReference type="InterPro" id="IPR019058">
    <property type="entry name" value="Restrct_endonuc_II_HaeII"/>
</dbReference>
<dbReference type="RefSeq" id="WP_077131145.1">
    <property type="nucleotide sequence ID" value="NZ_CP014263.1"/>
</dbReference>
<protein>
    <submittedName>
        <fullName evidence="1">Restriction endonuclease</fullName>
    </submittedName>
</protein>
<evidence type="ECO:0000313" key="1">
    <source>
        <dbReference type="EMBL" id="AQG79712.1"/>
    </source>
</evidence>
<dbReference type="STRING" id="1178516.AWR27_10455"/>
<reference evidence="1 2" key="1">
    <citation type="submission" date="2016-01" db="EMBL/GenBank/DDBJ databases">
        <authorList>
            <person name="Oliw E.H."/>
        </authorList>
    </citation>
    <scope>NUCLEOTIDE SEQUENCE [LARGE SCALE GENOMIC DNA]</scope>
    <source>
        <strain evidence="1 2">DY10</strain>
    </source>
</reference>
<name>A0A1P9WWD8_9BACT</name>
<keyword evidence="2" id="KW-1185">Reference proteome</keyword>
<evidence type="ECO:0000313" key="2">
    <source>
        <dbReference type="Proteomes" id="UP000187941"/>
    </source>
</evidence>
<dbReference type="REBASE" id="189542">
    <property type="entry name" value="SmoDY10ORF10460P"/>
</dbReference>
<dbReference type="GO" id="GO:0004519">
    <property type="term" value="F:endonuclease activity"/>
    <property type="evidence" value="ECO:0007669"/>
    <property type="project" value="UniProtKB-KW"/>
</dbReference>
<accession>A0A1P9WWD8</accession>
<dbReference type="Proteomes" id="UP000187941">
    <property type="component" value="Chromosome"/>
</dbReference>
<dbReference type="KEGG" id="smon:AWR27_10455"/>
<dbReference type="Pfam" id="PF09554">
    <property type="entry name" value="RE_HaeII"/>
    <property type="match status" value="1"/>
</dbReference>
<dbReference type="AlphaFoldDB" id="A0A1P9WWD8"/>
<gene>
    <name evidence="1" type="ORF">AWR27_10455</name>
</gene>